<dbReference type="PANTHER" id="PTHR43320:SF2">
    <property type="entry name" value="2-DEHYDRO-3-DEOXYGLUCONOKINASE_2-DEHYDRO-3-DEOXYGALACTONOKINASE"/>
    <property type="match status" value="1"/>
</dbReference>
<evidence type="ECO:0000256" key="3">
    <source>
        <dbReference type="ARBA" id="ARBA00022777"/>
    </source>
</evidence>
<dbReference type="EMBL" id="JMIH01000004">
    <property type="protein sequence ID" value="KEO75778.1"/>
    <property type="molecule type" value="Genomic_DNA"/>
</dbReference>
<dbReference type="InterPro" id="IPR052700">
    <property type="entry name" value="Carb_kinase_PfkB-like"/>
</dbReference>
<comment type="similarity">
    <text evidence="1">Belongs to the carbohydrate kinase PfkB family.</text>
</comment>
<evidence type="ECO:0000259" key="4">
    <source>
        <dbReference type="Pfam" id="PF00294"/>
    </source>
</evidence>
<dbReference type="CDD" id="cd01166">
    <property type="entry name" value="KdgK"/>
    <property type="match status" value="1"/>
</dbReference>
<evidence type="ECO:0000313" key="6">
    <source>
        <dbReference type="Proteomes" id="UP000027821"/>
    </source>
</evidence>
<dbReference type="SUPFAM" id="SSF53613">
    <property type="entry name" value="Ribokinase-like"/>
    <property type="match status" value="1"/>
</dbReference>
<dbReference type="Gene3D" id="3.40.1190.20">
    <property type="match status" value="1"/>
</dbReference>
<dbReference type="RefSeq" id="WP_035068699.1">
    <property type="nucleotide sequence ID" value="NZ_JMIH01000004.1"/>
</dbReference>
<protein>
    <submittedName>
        <fullName evidence="5">2-dehydro-3-deoxygluconokinase</fullName>
    </submittedName>
</protein>
<dbReference type="Pfam" id="PF00294">
    <property type="entry name" value="PfkB"/>
    <property type="match status" value="1"/>
</dbReference>
<dbReference type="GO" id="GO:0016301">
    <property type="term" value="F:kinase activity"/>
    <property type="evidence" value="ECO:0007669"/>
    <property type="project" value="UniProtKB-KW"/>
</dbReference>
<proteinExistence type="inferred from homology"/>
<keyword evidence="3 5" id="KW-0418">Kinase</keyword>
<organism evidence="5 6">
    <name type="scientific">Anditalea andensis</name>
    <dbReference type="NCBI Taxonomy" id="1048983"/>
    <lineage>
        <taxon>Bacteria</taxon>
        <taxon>Pseudomonadati</taxon>
        <taxon>Bacteroidota</taxon>
        <taxon>Cytophagia</taxon>
        <taxon>Cytophagales</taxon>
        <taxon>Cytophagaceae</taxon>
        <taxon>Anditalea</taxon>
    </lineage>
</organism>
<dbReference type="OrthoDB" id="9813569at2"/>
<feature type="domain" description="Carbohydrate kinase PfkB" evidence="4">
    <location>
        <begin position="4"/>
        <end position="306"/>
    </location>
</feature>
<dbReference type="InterPro" id="IPR029056">
    <property type="entry name" value="Ribokinase-like"/>
</dbReference>
<dbReference type="PANTHER" id="PTHR43320">
    <property type="entry name" value="SUGAR KINASE"/>
    <property type="match status" value="1"/>
</dbReference>
<accession>A0A074L7E6</accession>
<evidence type="ECO:0000313" key="5">
    <source>
        <dbReference type="EMBL" id="KEO75778.1"/>
    </source>
</evidence>
<dbReference type="STRING" id="1048983.EL17_22395"/>
<gene>
    <name evidence="5" type="ORF">EL17_22395</name>
</gene>
<comment type="caution">
    <text evidence="5">The sequence shown here is derived from an EMBL/GenBank/DDBJ whole genome shotgun (WGS) entry which is preliminary data.</text>
</comment>
<dbReference type="AlphaFoldDB" id="A0A074L7E6"/>
<keyword evidence="6" id="KW-1185">Reference proteome</keyword>
<evidence type="ECO:0000256" key="1">
    <source>
        <dbReference type="ARBA" id="ARBA00010688"/>
    </source>
</evidence>
<keyword evidence="2" id="KW-0808">Transferase</keyword>
<dbReference type="Proteomes" id="UP000027821">
    <property type="component" value="Unassembled WGS sequence"/>
</dbReference>
<name>A0A074L7E6_9BACT</name>
<sequence length="335" mass="37024">MGKRIITLGEVMMRLSTPGYQRFLQTDSYQVVYGGAEANVAVSLAQWDQHTAHVTVFPKNDIGKAASQYLRQMGVSIDHVFQADGRMGLYFLENGSMQRSSKIIYDRFDSAFANFDSSAVNWDAIFEGADWFHWTGITPALSDNAAKMTLKALQVANDKGLTVSGDINYRRNLWQYGKQPLDVMPELINYTHVIVAGLADFENCMAISSEDYNTACTQAKKDYPNIKYITTTERGAVSASHNHLSAVLWSAEKSSKDLLFSKSYEMTHIVDRVGGGDAYIAGLIYGLLYMEPQEALDFALAASVLKHSIAGDANLVTVDEVEALVKGENIGKLLR</sequence>
<reference evidence="5 6" key="1">
    <citation type="submission" date="2014-04" db="EMBL/GenBank/DDBJ databases">
        <title>Characterization and application of a salt tolerant electro-active bacterium.</title>
        <authorList>
            <person name="Yang L."/>
            <person name="Wei S."/>
            <person name="Tay Q.X.M."/>
        </authorList>
    </citation>
    <scope>NUCLEOTIDE SEQUENCE [LARGE SCALE GENOMIC DNA]</scope>
    <source>
        <strain evidence="5 6">LY1</strain>
    </source>
</reference>
<dbReference type="InterPro" id="IPR011611">
    <property type="entry name" value="PfkB_dom"/>
</dbReference>
<dbReference type="eggNOG" id="COG0524">
    <property type="taxonomic scope" value="Bacteria"/>
</dbReference>
<evidence type="ECO:0000256" key="2">
    <source>
        <dbReference type="ARBA" id="ARBA00022679"/>
    </source>
</evidence>